<protein>
    <submittedName>
        <fullName evidence="2">Uncharacterized protein</fullName>
    </submittedName>
</protein>
<dbReference type="RefSeq" id="WP_011611639.1">
    <property type="nucleotide sequence ID" value="NC_008312.1"/>
</dbReference>
<feature type="compositionally biased region" description="Low complexity" evidence="1">
    <location>
        <begin position="45"/>
        <end position="73"/>
    </location>
</feature>
<accession>Q113Q7</accession>
<evidence type="ECO:0000313" key="2">
    <source>
        <dbReference type="EMBL" id="ABG51267.1"/>
    </source>
</evidence>
<gene>
    <name evidence="2" type="ordered locus">Tery_2019</name>
</gene>
<sequence>MQLIHELFDINTRLNIAICRPILILLSSIFWPLLSQAQLPRFDYPIPQSPSQGKQSSTTSPSSPLQSKSSEQSIINDSTPSLQLERQLPLRIIKPVNGFVNIKLTNKTAAKISYEVIGDTTQRQLSGKSEVILKTLKVPINITFYRETGGFLFIQTLFTSEKCLLELIMTETNDFNLDKSSLLIEETGSLFLN</sequence>
<dbReference type="EMBL" id="CP000393">
    <property type="protein sequence ID" value="ABG51267.1"/>
    <property type="molecule type" value="Genomic_DNA"/>
</dbReference>
<name>Q113Q7_TRIEI</name>
<dbReference type="KEGG" id="ter:Tery_2019"/>
<dbReference type="HOGENOM" id="CLU_1408195_0_0_3"/>
<proteinExistence type="predicted"/>
<dbReference type="OrthoDB" id="463790at2"/>
<dbReference type="AlphaFoldDB" id="Q113Q7"/>
<dbReference type="eggNOG" id="ENOG5030Y5R">
    <property type="taxonomic scope" value="Bacteria"/>
</dbReference>
<organism evidence="2">
    <name type="scientific">Trichodesmium erythraeum (strain IMS101)</name>
    <dbReference type="NCBI Taxonomy" id="203124"/>
    <lineage>
        <taxon>Bacteria</taxon>
        <taxon>Bacillati</taxon>
        <taxon>Cyanobacteriota</taxon>
        <taxon>Cyanophyceae</taxon>
        <taxon>Oscillatoriophycideae</taxon>
        <taxon>Oscillatoriales</taxon>
        <taxon>Microcoleaceae</taxon>
        <taxon>Trichodesmium</taxon>
    </lineage>
</organism>
<feature type="region of interest" description="Disordered" evidence="1">
    <location>
        <begin position="45"/>
        <end position="78"/>
    </location>
</feature>
<reference evidence="2" key="1">
    <citation type="submission" date="2006-06" db="EMBL/GenBank/DDBJ databases">
        <title>Complete sequence of Trichodesmium erythraeum IMS101.</title>
        <authorList>
            <consortium name="US DOE Joint Genome Institute"/>
            <person name="Copeland A."/>
            <person name="Lucas S."/>
            <person name="Lapidus A."/>
            <person name="Barry K."/>
            <person name="Detter J.C."/>
            <person name="Glavina del Rio T."/>
            <person name="Hammon N."/>
            <person name="Israni S."/>
            <person name="Dalin E."/>
            <person name="Tice H."/>
            <person name="Pitluck S."/>
            <person name="Kiss H."/>
            <person name="Munk A.C."/>
            <person name="Brettin T."/>
            <person name="Bruce D."/>
            <person name="Han C."/>
            <person name="Tapia R."/>
            <person name="Gilna P."/>
            <person name="Schmutz J."/>
            <person name="Larimer F."/>
            <person name="Land M."/>
            <person name="Hauser L."/>
            <person name="Kyrpides N."/>
            <person name="Kim E."/>
            <person name="Richardson P."/>
        </authorList>
    </citation>
    <scope>NUCLEOTIDE SEQUENCE [LARGE SCALE GENOMIC DNA]</scope>
    <source>
        <strain evidence="2">IMS101</strain>
    </source>
</reference>
<evidence type="ECO:0000256" key="1">
    <source>
        <dbReference type="SAM" id="MobiDB-lite"/>
    </source>
</evidence>